<dbReference type="InterPro" id="IPR029045">
    <property type="entry name" value="ClpP/crotonase-like_dom_sf"/>
</dbReference>
<comment type="caution">
    <text evidence="4">The sequence shown here is derived from an EMBL/GenBank/DDBJ whole genome shotgun (WGS) entry which is preliminary data.</text>
</comment>
<proteinExistence type="inferred from homology"/>
<dbReference type="InterPro" id="IPR001753">
    <property type="entry name" value="Enoyl-CoA_hydra/iso"/>
</dbReference>
<dbReference type="Gene3D" id="1.10.12.10">
    <property type="entry name" value="Lyase 2-enoyl-coa Hydratase, Chain A, domain 2"/>
    <property type="match status" value="1"/>
</dbReference>
<protein>
    <submittedName>
        <fullName evidence="4">3-hydroxybutyryl-CoA dehydratase</fullName>
    </submittedName>
</protein>
<dbReference type="GO" id="GO:0006635">
    <property type="term" value="P:fatty acid beta-oxidation"/>
    <property type="evidence" value="ECO:0007669"/>
    <property type="project" value="TreeGrafter"/>
</dbReference>
<organism evidence="4 5">
    <name type="scientific">Dethiosulfatarculus sandiegensis</name>
    <dbReference type="NCBI Taxonomy" id="1429043"/>
    <lineage>
        <taxon>Bacteria</taxon>
        <taxon>Pseudomonadati</taxon>
        <taxon>Thermodesulfobacteriota</taxon>
        <taxon>Desulfarculia</taxon>
        <taxon>Desulfarculales</taxon>
        <taxon>Desulfarculaceae</taxon>
        <taxon>Dethiosulfatarculus</taxon>
    </lineage>
</organism>
<dbReference type="RefSeq" id="WP_044349107.1">
    <property type="nucleotide sequence ID" value="NZ_AZAC01000014.1"/>
</dbReference>
<dbReference type="PANTHER" id="PTHR11941">
    <property type="entry name" value="ENOYL-COA HYDRATASE-RELATED"/>
    <property type="match status" value="1"/>
</dbReference>
<dbReference type="PANTHER" id="PTHR11941:SF54">
    <property type="entry name" value="ENOYL-COA HYDRATASE, MITOCHONDRIAL"/>
    <property type="match status" value="1"/>
</dbReference>
<dbReference type="STRING" id="1429043.X474_12555"/>
<evidence type="ECO:0000313" key="4">
    <source>
        <dbReference type="EMBL" id="KIX13749.1"/>
    </source>
</evidence>
<comment type="similarity">
    <text evidence="1 3">Belongs to the enoyl-CoA hydratase/isomerase family.</text>
</comment>
<dbReference type="GO" id="GO:0016829">
    <property type="term" value="F:lyase activity"/>
    <property type="evidence" value="ECO:0007669"/>
    <property type="project" value="UniProtKB-KW"/>
</dbReference>
<keyword evidence="2" id="KW-0456">Lyase</keyword>
<dbReference type="FunFam" id="3.90.226.10:FF:000009">
    <property type="entry name" value="Carnitinyl-CoA dehydratase"/>
    <property type="match status" value="1"/>
</dbReference>
<keyword evidence="5" id="KW-1185">Reference proteome</keyword>
<dbReference type="Gene3D" id="3.90.226.10">
    <property type="entry name" value="2-enoyl-CoA Hydratase, Chain A, domain 1"/>
    <property type="match status" value="1"/>
</dbReference>
<dbReference type="InterPro" id="IPR018376">
    <property type="entry name" value="Enoyl-CoA_hyd/isom_CS"/>
</dbReference>
<sequence length="260" mass="28083">MPQNNAHYEIKDQVAVVTIKNPPLNCLDAGTKEDIGQAFTEVARFRPGVRAVVLTGSGERAFAAGADLKSFLEFDPKAAKVYLSRSQEIYTAIRDFPCPVIAAIRGYCLGGGLELALHCDIRYAANNARLGFPEVNHSLFPGHSGARSALQHIPLGKLKELVFTGRLINADEAFRLGLVEEVFEPHLVFAKALELAREIAAKGPLGVTAAKKALNISSDPAGDQGIESVIDLWAGLTATSDMKEGVRAFMEKRPPEFKAK</sequence>
<dbReference type="InterPro" id="IPR014748">
    <property type="entry name" value="Enoyl-CoA_hydra_C"/>
</dbReference>
<dbReference type="SUPFAM" id="SSF52096">
    <property type="entry name" value="ClpP/crotonase"/>
    <property type="match status" value="1"/>
</dbReference>
<dbReference type="Pfam" id="PF00378">
    <property type="entry name" value="ECH_1"/>
    <property type="match status" value="1"/>
</dbReference>
<evidence type="ECO:0000256" key="2">
    <source>
        <dbReference type="ARBA" id="ARBA00023239"/>
    </source>
</evidence>
<evidence type="ECO:0000313" key="5">
    <source>
        <dbReference type="Proteomes" id="UP000032233"/>
    </source>
</evidence>
<dbReference type="EMBL" id="AZAC01000014">
    <property type="protein sequence ID" value="KIX13749.1"/>
    <property type="molecule type" value="Genomic_DNA"/>
</dbReference>
<gene>
    <name evidence="4" type="ORF">X474_12555</name>
</gene>
<evidence type="ECO:0000256" key="1">
    <source>
        <dbReference type="ARBA" id="ARBA00005254"/>
    </source>
</evidence>
<accession>A0A0D2J6H0</accession>
<reference evidence="4 5" key="1">
    <citation type="submission" date="2013-11" db="EMBL/GenBank/DDBJ databases">
        <title>Metagenomic analysis of a methanogenic consortium involved in long chain n-alkane degradation.</title>
        <authorList>
            <person name="Davidova I.A."/>
            <person name="Callaghan A.V."/>
            <person name="Wawrik B."/>
            <person name="Pruitt S."/>
            <person name="Marks C."/>
            <person name="Duncan K.E."/>
            <person name="Suflita J.M."/>
        </authorList>
    </citation>
    <scope>NUCLEOTIDE SEQUENCE [LARGE SCALE GENOMIC DNA]</scope>
    <source>
        <strain evidence="4 5">SPR</strain>
    </source>
</reference>
<name>A0A0D2J6H0_9BACT</name>
<dbReference type="AlphaFoldDB" id="A0A0D2J6H0"/>
<dbReference type="CDD" id="cd06558">
    <property type="entry name" value="crotonase-like"/>
    <property type="match status" value="1"/>
</dbReference>
<evidence type="ECO:0000256" key="3">
    <source>
        <dbReference type="RuleBase" id="RU003707"/>
    </source>
</evidence>
<dbReference type="OrthoDB" id="9781757at2"/>
<dbReference type="PROSITE" id="PS00166">
    <property type="entry name" value="ENOYL_COA_HYDRATASE"/>
    <property type="match status" value="1"/>
</dbReference>
<dbReference type="Proteomes" id="UP000032233">
    <property type="component" value="Unassembled WGS sequence"/>
</dbReference>
<dbReference type="InParanoid" id="A0A0D2J6H0"/>